<dbReference type="EMBL" id="FUZI01000014">
    <property type="protein sequence ID" value="SKC34244.1"/>
    <property type="molecule type" value="Genomic_DNA"/>
</dbReference>
<dbReference type="AlphaFoldDB" id="A0A1T5I559"/>
<name>A0A1T5I559_9GAMM</name>
<dbReference type="Proteomes" id="UP000189966">
    <property type="component" value="Unassembled WGS sequence"/>
</dbReference>
<reference evidence="1 2" key="1">
    <citation type="submission" date="2017-02" db="EMBL/GenBank/DDBJ databases">
        <authorList>
            <person name="Peterson S.W."/>
        </authorList>
    </citation>
    <scope>NUCLEOTIDE SEQUENCE [LARGE SCALE GENOMIC DNA]</scope>
    <source>
        <strain evidence="2">type strain: NCCB 100098</strain>
    </source>
</reference>
<evidence type="ECO:0000313" key="2">
    <source>
        <dbReference type="Proteomes" id="UP000189966"/>
    </source>
</evidence>
<sequence length="51" mass="5573">MKILLLCLFIAILMIISFNQGQSWEISKTASYCTSIGQTLSPSGAAYCVKK</sequence>
<gene>
    <name evidence="1" type="ORF">CZ809_03856</name>
</gene>
<organism evidence="1 2">
    <name type="scientific">Photobacterium piscicola</name>
    <dbReference type="NCBI Taxonomy" id="1378299"/>
    <lineage>
        <taxon>Bacteria</taxon>
        <taxon>Pseudomonadati</taxon>
        <taxon>Pseudomonadota</taxon>
        <taxon>Gammaproteobacteria</taxon>
        <taxon>Vibrionales</taxon>
        <taxon>Vibrionaceae</taxon>
        <taxon>Photobacterium</taxon>
    </lineage>
</organism>
<evidence type="ECO:0000313" key="1">
    <source>
        <dbReference type="EMBL" id="SKC34244.1"/>
    </source>
</evidence>
<protein>
    <submittedName>
        <fullName evidence="1">Uncharacterized protein</fullName>
    </submittedName>
</protein>
<accession>A0A1T5I559</accession>
<proteinExistence type="predicted"/>